<evidence type="ECO:0000313" key="2">
    <source>
        <dbReference type="EMBL" id="MCY6370283.1"/>
    </source>
</evidence>
<evidence type="ECO:0008006" key="4">
    <source>
        <dbReference type="Google" id="ProtNLM"/>
    </source>
</evidence>
<name>A0ABT4CMJ5_9CLOT</name>
<keyword evidence="3" id="KW-1185">Reference proteome</keyword>
<reference evidence="2" key="1">
    <citation type="submission" date="2022-12" db="EMBL/GenBank/DDBJ databases">
        <authorList>
            <person name="Wang J."/>
        </authorList>
    </citation>
    <scope>NUCLEOTIDE SEQUENCE</scope>
    <source>
        <strain evidence="2">HY-42-06</strain>
    </source>
</reference>
<proteinExistence type="predicted"/>
<gene>
    <name evidence="2" type="ORF">OXH55_06510</name>
</gene>
<dbReference type="EMBL" id="JAPQES010000001">
    <property type="protein sequence ID" value="MCY6370283.1"/>
    <property type="molecule type" value="Genomic_DNA"/>
</dbReference>
<evidence type="ECO:0000256" key="1">
    <source>
        <dbReference type="SAM" id="SignalP"/>
    </source>
</evidence>
<dbReference type="SUPFAM" id="SSF69318">
    <property type="entry name" value="Integrin alpha N-terminal domain"/>
    <property type="match status" value="1"/>
</dbReference>
<dbReference type="RefSeq" id="WP_268048991.1">
    <property type="nucleotide sequence ID" value="NZ_JAPQES010000001.1"/>
</dbReference>
<dbReference type="Proteomes" id="UP001079657">
    <property type="component" value="Unassembled WGS sequence"/>
</dbReference>
<sequence length="300" mass="34391">MVRKMTRAIITAIMLSTILNGCSQATVSSQPLESVKEVKKSKNTEDIAKEFLPKGMEFSAPMYPKRAKSIIKKDIDGDGNKEILFTFKSKEDKYIGGIIVLKEKNHQWKKILQSYGEGKSIYRIDLKDLDGDKNDELLVSTFAGVSVGNALNIYKYDNNTDNFKLVVKDGYHKIYMNDMPNDKGRADGRVELALWKKITGDVYKVDVLKFDGKKLVPAKEVYSYYYNKVIDYYKSKLRKDDYKNSALMWYYLADAQVKAKKPEDALSSIEKIKILNPQGYSTLSDKFDKLQKDAMSYFKN</sequence>
<protein>
    <recommendedName>
        <fullName evidence="4">Lipoprotein</fullName>
    </recommendedName>
</protein>
<feature type="signal peptide" evidence="1">
    <location>
        <begin position="1"/>
        <end position="25"/>
    </location>
</feature>
<feature type="chain" id="PRO_5046389505" description="Lipoprotein" evidence="1">
    <location>
        <begin position="26"/>
        <end position="300"/>
    </location>
</feature>
<organism evidence="2 3">
    <name type="scientific">Clostridium ganghwense</name>
    <dbReference type="NCBI Taxonomy" id="312089"/>
    <lineage>
        <taxon>Bacteria</taxon>
        <taxon>Bacillati</taxon>
        <taxon>Bacillota</taxon>
        <taxon>Clostridia</taxon>
        <taxon>Eubacteriales</taxon>
        <taxon>Clostridiaceae</taxon>
        <taxon>Clostridium</taxon>
    </lineage>
</organism>
<dbReference type="InterPro" id="IPR028994">
    <property type="entry name" value="Integrin_alpha_N"/>
</dbReference>
<comment type="caution">
    <text evidence="2">The sequence shown here is derived from an EMBL/GenBank/DDBJ whole genome shotgun (WGS) entry which is preliminary data.</text>
</comment>
<keyword evidence="1" id="KW-0732">Signal</keyword>
<evidence type="ECO:0000313" key="3">
    <source>
        <dbReference type="Proteomes" id="UP001079657"/>
    </source>
</evidence>
<accession>A0ABT4CMJ5</accession>